<dbReference type="PANTHER" id="PTHR13069:SF34">
    <property type="entry name" value="METHYLTRANSFERASE TYPE 11 DOMAIN-CONTAINING PROTEIN"/>
    <property type="match status" value="1"/>
</dbReference>
<dbReference type="InterPro" id="IPR013216">
    <property type="entry name" value="Methyltransf_11"/>
</dbReference>
<sequence length="409" mass="45771">MSISSGNVEQEYVHSIYSRLATYQQKEHKPSSPRIWPRVRQFVDQQTIGSVILDVGCGEAKYTSQKSHVIGFDTCSEVLSSSKKENIDLCLADAVSIPIRDNSVDAILNVSVIHHLATTARRRQVLQECSRCLRDGGQMLIYAWAFEQPNGKFAAQDILVPWNMHETAIGGRLPKVKFHVNTTKEQRVIAASIPINISDGSVAQRWFSGVLNKVTSLADQLPYFSRRCPSSPSYSDQSTPTGSVSSPIQKLPSAAPQFLPTTNSLISGIKRWSPMLGRRLASLLVPVEEQFAEELSQVIMRESVTEAMATLREVTFYRFYHVFKEGELADLVDSVESLKVVSTSFEHGNCLQASKSRRRLRGEFHDNMHIGEELTGRSLPLICIDDLLTISMANHLHINHLHNQLLFPL</sequence>
<dbReference type="CDD" id="cd02440">
    <property type="entry name" value="AdoMet_MTases"/>
    <property type="match status" value="1"/>
</dbReference>
<keyword evidence="1" id="KW-0489">Methyltransferase</keyword>
<evidence type="ECO:0000313" key="6">
    <source>
        <dbReference type="Proteomes" id="UP000829354"/>
    </source>
</evidence>
<name>A0AAE9EPC9_CAEBR</name>
<evidence type="ECO:0000259" key="4">
    <source>
        <dbReference type="Pfam" id="PF08241"/>
    </source>
</evidence>
<feature type="domain" description="Methyltransferase type 11" evidence="4">
    <location>
        <begin position="53"/>
        <end position="141"/>
    </location>
</feature>
<reference evidence="5 6" key="1">
    <citation type="submission" date="2022-04" db="EMBL/GenBank/DDBJ databases">
        <title>Chromosome-level reference genomes for two strains of Caenorhabditis briggsae: an improved platform for comparative genomics.</title>
        <authorList>
            <person name="Stevens L."/>
            <person name="Andersen E."/>
        </authorList>
    </citation>
    <scope>NUCLEOTIDE SEQUENCE [LARGE SCALE GENOMIC DNA]</scope>
    <source>
        <strain evidence="5">VX34</strain>
        <tissue evidence="5">Whole-organism</tissue>
    </source>
</reference>
<keyword evidence="6" id="KW-1185">Reference proteome</keyword>
<organism evidence="5 6">
    <name type="scientific">Caenorhabditis briggsae</name>
    <dbReference type="NCBI Taxonomy" id="6238"/>
    <lineage>
        <taxon>Eukaryota</taxon>
        <taxon>Metazoa</taxon>
        <taxon>Ecdysozoa</taxon>
        <taxon>Nematoda</taxon>
        <taxon>Chromadorea</taxon>
        <taxon>Rhabditida</taxon>
        <taxon>Rhabditina</taxon>
        <taxon>Rhabditomorpha</taxon>
        <taxon>Rhabditoidea</taxon>
        <taxon>Rhabditidae</taxon>
        <taxon>Peloderinae</taxon>
        <taxon>Caenorhabditis</taxon>
    </lineage>
</organism>
<accession>A0AAE9EPC9</accession>
<evidence type="ECO:0000256" key="1">
    <source>
        <dbReference type="ARBA" id="ARBA00022603"/>
    </source>
</evidence>
<dbReference type="AlphaFoldDB" id="A0AAE9EPC9"/>
<dbReference type="GO" id="GO:0032259">
    <property type="term" value="P:methylation"/>
    <property type="evidence" value="ECO:0007669"/>
    <property type="project" value="UniProtKB-KW"/>
</dbReference>
<dbReference type="Pfam" id="PF08241">
    <property type="entry name" value="Methyltransf_11"/>
    <property type="match status" value="1"/>
</dbReference>
<dbReference type="EMBL" id="CP092622">
    <property type="protein sequence ID" value="UMM23542.1"/>
    <property type="molecule type" value="Genomic_DNA"/>
</dbReference>
<feature type="region of interest" description="Disordered" evidence="3">
    <location>
        <begin position="229"/>
        <end position="248"/>
    </location>
</feature>
<dbReference type="InterPro" id="IPR029063">
    <property type="entry name" value="SAM-dependent_MTases_sf"/>
</dbReference>
<dbReference type="PANTHER" id="PTHR13069">
    <property type="entry name" value="ALKYLATED DNA REPAIR PROTEIN ALKB HOMOLOG 8"/>
    <property type="match status" value="1"/>
</dbReference>
<evidence type="ECO:0000256" key="3">
    <source>
        <dbReference type="SAM" id="MobiDB-lite"/>
    </source>
</evidence>
<dbReference type="SUPFAM" id="SSF53335">
    <property type="entry name" value="S-adenosyl-L-methionine-dependent methyltransferases"/>
    <property type="match status" value="1"/>
</dbReference>
<dbReference type="Proteomes" id="UP000829354">
    <property type="component" value="Chromosome III"/>
</dbReference>
<evidence type="ECO:0000256" key="2">
    <source>
        <dbReference type="ARBA" id="ARBA00022679"/>
    </source>
</evidence>
<protein>
    <recommendedName>
        <fullName evidence="4">Methyltransferase type 11 domain-containing protein</fullName>
    </recommendedName>
</protein>
<keyword evidence="2" id="KW-0808">Transferase</keyword>
<evidence type="ECO:0000313" key="5">
    <source>
        <dbReference type="EMBL" id="UMM23542.1"/>
    </source>
</evidence>
<proteinExistence type="predicted"/>
<dbReference type="GO" id="GO:0006400">
    <property type="term" value="P:tRNA modification"/>
    <property type="evidence" value="ECO:0007669"/>
    <property type="project" value="UniProtKB-ARBA"/>
</dbReference>
<dbReference type="GO" id="GO:0008757">
    <property type="term" value="F:S-adenosylmethionine-dependent methyltransferase activity"/>
    <property type="evidence" value="ECO:0007669"/>
    <property type="project" value="InterPro"/>
</dbReference>
<dbReference type="GO" id="GO:0008175">
    <property type="term" value="F:tRNA methyltransferase activity"/>
    <property type="evidence" value="ECO:0007669"/>
    <property type="project" value="UniProtKB-ARBA"/>
</dbReference>
<gene>
    <name evidence="5" type="ORF">L5515_004211</name>
</gene>
<dbReference type="InterPro" id="IPR051422">
    <property type="entry name" value="AlkB_tRNA_MeTrf/Diox"/>
</dbReference>
<dbReference type="FunFam" id="3.40.50.150:FF:000590">
    <property type="entry name" value="Protein CBG17953"/>
    <property type="match status" value="1"/>
</dbReference>
<dbReference type="Gene3D" id="3.40.50.150">
    <property type="entry name" value="Vaccinia Virus protein VP39"/>
    <property type="match status" value="1"/>
</dbReference>